<comment type="caution">
    <text evidence="4">The sequence shown here is derived from an EMBL/GenBank/DDBJ whole genome shotgun (WGS) entry which is preliminary data.</text>
</comment>
<reference evidence="5" key="1">
    <citation type="journal article" date="2019" name="Int. J. Syst. Evol. Microbiol.">
        <title>The Global Catalogue of Microorganisms (GCM) 10K type strain sequencing project: providing services to taxonomists for standard genome sequencing and annotation.</title>
        <authorList>
            <consortium name="The Broad Institute Genomics Platform"/>
            <consortium name="The Broad Institute Genome Sequencing Center for Infectious Disease"/>
            <person name="Wu L."/>
            <person name="Ma J."/>
        </authorList>
    </citation>
    <scope>NUCLEOTIDE SEQUENCE [LARGE SCALE GENOMIC DNA]</scope>
    <source>
        <strain evidence="5">KCTC 52640</strain>
    </source>
</reference>
<accession>A0ABV7EVJ1</accession>
<feature type="domain" description="Acetophenone carboxylase-like C-terminal" evidence="3">
    <location>
        <begin position="605"/>
        <end position="666"/>
    </location>
</feature>
<dbReference type="InterPro" id="IPR049517">
    <property type="entry name" value="ACX-like_C"/>
</dbReference>
<dbReference type="Pfam" id="PF01968">
    <property type="entry name" value="Hydantoinase_A"/>
    <property type="match status" value="1"/>
</dbReference>
<evidence type="ECO:0000259" key="2">
    <source>
        <dbReference type="Pfam" id="PF05378"/>
    </source>
</evidence>
<evidence type="ECO:0000313" key="4">
    <source>
        <dbReference type="EMBL" id="MFC3105966.1"/>
    </source>
</evidence>
<protein>
    <submittedName>
        <fullName evidence="4">Hydantoinase/oxoprolinase family protein</fullName>
    </submittedName>
</protein>
<keyword evidence="5" id="KW-1185">Reference proteome</keyword>
<feature type="domain" description="Hydantoinase/oxoprolinase N-terminal" evidence="2">
    <location>
        <begin position="22"/>
        <end position="191"/>
    </location>
</feature>
<dbReference type="PANTHER" id="PTHR11365">
    <property type="entry name" value="5-OXOPROLINASE RELATED"/>
    <property type="match status" value="1"/>
</dbReference>
<name>A0ABV7EVJ1_9GAMM</name>
<evidence type="ECO:0000259" key="3">
    <source>
        <dbReference type="Pfam" id="PF19278"/>
    </source>
</evidence>
<dbReference type="RefSeq" id="WP_380691518.1">
    <property type="nucleotide sequence ID" value="NZ_JBHRSS010000009.1"/>
</dbReference>
<proteinExistence type="predicted"/>
<dbReference type="EMBL" id="JBHRSS010000009">
    <property type="protein sequence ID" value="MFC3105966.1"/>
    <property type="molecule type" value="Genomic_DNA"/>
</dbReference>
<dbReference type="Pfam" id="PF19278">
    <property type="entry name" value="Hydant_A_C"/>
    <property type="match status" value="1"/>
</dbReference>
<gene>
    <name evidence="4" type="ORF">ACFOSU_19020</name>
</gene>
<feature type="domain" description="Hydantoinase A/oxoprolinase" evidence="1">
    <location>
        <begin position="214"/>
        <end position="492"/>
    </location>
</feature>
<dbReference type="PANTHER" id="PTHR11365:SF23">
    <property type="entry name" value="HYPOTHETICAL 5-OXOPROLINASE (EUROFUNG)-RELATED"/>
    <property type="match status" value="1"/>
</dbReference>
<dbReference type="InterPro" id="IPR045079">
    <property type="entry name" value="Oxoprolinase-like"/>
</dbReference>
<evidence type="ECO:0000313" key="5">
    <source>
        <dbReference type="Proteomes" id="UP001595462"/>
    </source>
</evidence>
<evidence type="ECO:0000259" key="1">
    <source>
        <dbReference type="Pfam" id="PF01968"/>
    </source>
</evidence>
<organism evidence="4 5">
    <name type="scientific">Salinisphaera aquimarina</name>
    <dbReference type="NCBI Taxonomy" id="2094031"/>
    <lineage>
        <taxon>Bacteria</taxon>
        <taxon>Pseudomonadati</taxon>
        <taxon>Pseudomonadota</taxon>
        <taxon>Gammaproteobacteria</taxon>
        <taxon>Salinisphaerales</taxon>
        <taxon>Salinisphaeraceae</taxon>
        <taxon>Salinisphaera</taxon>
    </lineage>
</organism>
<sequence>MTVKQYEGSAFANGASTGPGELGIDTGGTFTDVIARVDGELSVHKIASTPAAPERAVIEGVRHFAADAGPDWRIVHGSTVATNALLENKLAVTGYIANTGFADLLTIGRQARGELYALEPAHSPVPVAPERCFEIEARLAADGSELVPIDPAMLDDLVARVRESGVEAVAINLLFAFLDAGPEEAVEHALRADNADLTIARGSRVLPEYGEYERGIATWLNAALGPAVGGYLKRLEDALDSVAIMHGAAGTVGIDQAADNAVNLLLSGPAGGLLGARFVARSAGLDRVLTLDMGGTSTDVALVGQELALTSKTRIAGYPIAVPMVDMHTIGAGGGSIAWVDAGGLLQVGPASAGADPGPACYGKGGEQPTVTDAHVVLGRLPASTQLGGHMGLDVEAARRALGGLADTMGLSVEDAAAGVLRVADEAMTAALRVISVARGEAVDDDSLLCFGGAGPLHACALAEGMGMRRVLIPVFAGVLSALGMLVAQRSRERSVSVLEPLADVAAEDAEGWLAPLRQAATEQLAQEGVATDAISEKISADLRYAGQSASLNLDWQAPEALIAAFHAAHEARYGHRFDLPVELVNLRLHLAGPEPDIALPQLDPADAAPRAAETTPVHGFEADVPIYEREALRAGQRFSGPAILREAVTTTWLADGWSAEVDGHGNLLLARE</sequence>
<dbReference type="InterPro" id="IPR008040">
    <property type="entry name" value="Hydant_A_N"/>
</dbReference>
<dbReference type="Proteomes" id="UP001595462">
    <property type="component" value="Unassembled WGS sequence"/>
</dbReference>
<dbReference type="InterPro" id="IPR002821">
    <property type="entry name" value="Hydantoinase_A"/>
</dbReference>
<dbReference type="Pfam" id="PF05378">
    <property type="entry name" value="Hydant_A_N"/>
    <property type="match status" value="1"/>
</dbReference>